<feature type="signal peptide" evidence="1">
    <location>
        <begin position="1"/>
        <end position="30"/>
    </location>
</feature>
<reference evidence="2 3" key="1">
    <citation type="submission" date="2023-04" db="EMBL/GenBank/DDBJ databases">
        <title>Draft genome sequence of acteroides sedimenti strain YN3PY1.</title>
        <authorList>
            <person name="Yoshida N."/>
        </authorList>
    </citation>
    <scope>NUCLEOTIDE SEQUENCE [LARGE SCALE GENOMIC DNA]</scope>
    <source>
        <strain evidence="2 3">YN3PY1</strain>
    </source>
</reference>
<organism evidence="2 3">
    <name type="scientific">Bacteroides sedimenti</name>
    <dbReference type="NCBI Taxonomy" id="2136147"/>
    <lineage>
        <taxon>Bacteria</taxon>
        <taxon>Pseudomonadati</taxon>
        <taxon>Bacteroidota</taxon>
        <taxon>Bacteroidia</taxon>
        <taxon>Bacteroidales</taxon>
        <taxon>Bacteroidaceae</taxon>
        <taxon>Bacteroides</taxon>
    </lineage>
</organism>
<feature type="chain" id="PRO_5046614016" description="DUF4252 domain-containing protein" evidence="1">
    <location>
        <begin position="31"/>
        <end position="183"/>
    </location>
</feature>
<evidence type="ECO:0000256" key="1">
    <source>
        <dbReference type="SAM" id="SignalP"/>
    </source>
</evidence>
<gene>
    <name evidence="2" type="ORF">BSYN_13770</name>
</gene>
<proteinExistence type="predicted"/>
<accession>A0ABM8IFM7</accession>
<keyword evidence="1" id="KW-0732">Signal</keyword>
<dbReference type="Proteomes" id="UP001496674">
    <property type="component" value="Chromosome"/>
</dbReference>
<sequence length="183" mass="21599">MQIGNTMIINKMKLVYFIFLLCFFIMNSSAQTYNAGVVEESAVKYFCDNVLKKEARINQLKIQFNGATNGKPSNVYDVANCLEDINLLKDSIPNKEYLDSLERKYFQIKSNVIKISSKCERFSKRSLFKRNYYRLYLYNAIEYNEIYCVEFFLANKNYNTFTIIVFLDKKFVPMSYCIKAITY</sequence>
<keyword evidence="3" id="KW-1185">Reference proteome</keyword>
<protein>
    <recommendedName>
        <fullName evidence="4">DUF4252 domain-containing protein</fullName>
    </recommendedName>
</protein>
<evidence type="ECO:0008006" key="4">
    <source>
        <dbReference type="Google" id="ProtNLM"/>
    </source>
</evidence>
<name>A0ABM8IFM7_9BACE</name>
<dbReference type="EMBL" id="AP028055">
    <property type="protein sequence ID" value="BEG99112.1"/>
    <property type="molecule type" value="Genomic_DNA"/>
</dbReference>
<evidence type="ECO:0000313" key="2">
    <source>
        <dbReference type="EMBL" id="BEG99112.1"/>
    </source>
</evidence>
<evidence type="ECO:0000313" key="3">
    <source>
        <dbReference type="Proteomes" id="UP001496674"/>
    </source>
</evidence>